<dbReference type="AlphaFoldDB" id="A0A397IV38"/>
<dbReference type="GO" id="GO:0016020">
    <property type="term" value="C:membrane"/>
    <property type="evidence" value="ECO:0007669"/>
    <property type="project" value="UniProtKB-SubCell"/>
</dbReference>
<dbReference type="STRING" id="1348612.A0A397IV38"/>
<evidence type="ECO:0000256" key="5">
    <source>
        <dbReference type="ARBA" id="ARBA00022989"/>
    </source>
</evidence>
<feature type="transmembrane region" description="Helical" evidence="7">
    <location>
        <begin position="48"/>
        <end position="70"/>
    </location>
</feature>
<comment type="similarity">
    <text evidence="2 7">Belongs to the DLT1 family.</text>
</comment>
<dbReference type="PANTHER" id="PTHR40021">
    <property type="entry name" value="DEFECT AT LOW TEMPERATURE PROTEIN 1"/>
    <property type="match status" value="1"/>
</dbReference>
<organism evidence="9 10">
    <name type="scientific">Diversispora epigaea</name>
    <dbReference type="NCBI Taxonomy" id="1348612"/>
    <lineage>
        <taxon>Eukaryota</taxon>
        <taxon>Fungi</taxon>
        <taxon>Fungi incertae sedis</taxon>
        <taxon>Mucoromycota</taxon>
        <taxon>Glomeromycotina</taxon>
        <taxon>Glomeromycetes</taxon>
        <taxon>Diversisporales</taxon>
        <taxon>Diversisporaceae</taxon>
        <taxon>Diversispora</taxon>
    </lineage>
</organism>
<gene>
    <name evidence="7" type="primary">DLT1</name>
    <name evidence="9" type="ORF">Glove_174g121</name>
</gene>
<dbReference type="Proteomes" id="UP000266861">
    <property type="component" value="Unassembled WGS sequence"/>
</dbReference>
<reference evidence="9 10" key="1">
    <citation type="submission" date="2018-08" db="EMBL/GenBank/DDBJ databases">
        <title>Genome and evolution of the arbuscular mycorrhizal fungus Diversispora epigaea (formerly Glomus versiforme) and its bacterial endosymbionts.</title>
        <authorList>
            <person name="Sun X."/>
            <person name="Fei Z."/>
            <person name="Harrison M."/>
        </authorList>
    </citation>
    <scope>NUCLEOTIDE SEQUENCE [LARGE SCALE GENOMIC DNA]</scope>
    <source>
        <strain evidence="9 10">IT104</strain>
    </source>
</reference>
<evidence type="ECO:0000256" key="6">
    <source>
        <dbReference type="ARBA" id="ARBA00023136"/>
    </source>
</evidence>
<keyword evidence="6 7" id="KW-0472">Membrane</keyword>
<feature type="region of interest" description="Disordered" evidence="8">
    <location>
        <begin position="114"/>
        <end position="134"/>
    </location>
</feature>
<sequence length="227" mass="25985">MVKRNKSNISNCLYTSSLFFLMLLTIAALGISAFDIVHLGLKAGNKKYYFVVVASGSYFLMGFVAVLLGLRRLITVKKELANIPKSYVPIDKKHVPKSVYELIRTKLEHVSGITAESKPRPEDGAQPGWGRPGKELDKIHFKTSIVDTFPLIEKTAFEHLQLKRHPSMSVKRFIEFLVENRAIDYNLGYAYVEGYEKARFSEDEILEENYTEFMKVVFNLLRNWVSP</sequence>
<evidence type="ECO:0000256" key="7">
    <source>
        <dbReference type="RuleBase" id="RU367100"/>
    </source>
</evidence>
<evidence type="ECO:0000313" key="10">
    <source>
        <dbReference type="Proteomes" id="UP000266861"/>
    </source>
</evidence>
<keyword evidence="5 7" id="KW-1133">Transmembrane helix</keyword>
<comment type="function">
    <text evidence="1 7">Required for growth under high-pressure and low-temperature conditions.</text>
</comment>
<dbReference type="InterPro" id="IPR038869">
    <property type="entry name" value="DLT1"/>
</dbReference>
<comment type="subcellular location">
    <subcellularLocation>
        <location evidence="7">Membrane</location>
        <topology evidence="7">Multi-pass membrane protein</topology>
    </subcellularLocation>
</comment>
<name>A0A397IV38_9GLOM</name>
<dbReference type="EMBL" id="PQFF01000164">
    <property type="protein sequence ID" value="RHZ77636.1"/>
    <property type="molecule type" value="Genomic_DNA"/>
</dbReference>
<proteinExistence type="inferred from homology"/>
<evidence type="ECO:0000256" key="8">
    <source>
        <dbReference type="SAM" id="MobiDB-lite"/>
    </source>
</evidence>
<feature type="transmembrane region" description="Helical" evidence="7">
    <location>
        <begin position="12"/>
        <end position="36"/>
    </location>
</feature>
<accession>A0A397IV38</accession>
<dbReference type="PANTHER" id="PTHR40021:SF1">
    <property type="entry name" value="DEFECT AT LOW TEMPERATURE PROTEIN 1"/>
    <property type="match status" value="1"/>
</dbReference>
<evidence type="ECO:0000256" key="4">
    <source>
        <dbReference type="ARBA" id="ARBA00022692"/>
    </source>
</evidence>
<dbReference type="InterPro" id="IPR010876">
    <property type="entry name" value="C1orf43"/>
</dbReference>
<comment type="caution">
    <text evidence="9">The sequence shown here is derived from an EMBL/GenBank/DDBJ whole genome shotgun (WGS) entry which is preliminary data.</text>
</comment>
<evidence type="ECO:0000313" key="9">
    <source>
        <dbReference type="EMBL" id="RHZ77636.1"/>
    </source>
</evidence>
<evidence type="ECO:0000256" key="3">
    <source>
        <dbReference type="ARBA" id="ARBA00021353"/>
    </source>
</evidence>
<keyword evidence="4 7" id="KW-0812">Transmembrane</keyword>
<dbReference type="OrthoDB" id="337038at2759"/>
<protein>
    <recommendedName>
        <fullName evidence="3 7">Defect at low temperature protein 1</fullName>
    </recommendedName>
</protein>
<evidence type="ECO:0000256" key="2">
    <source>
        <dbReference type="ARBA" id="ARBA00005550"/>
    </source>
</evidence>
<keyword evidence="10" id="KW-1185">Reference proteome</keyword>
<evidence type="ECO:0000256" key="1">
    <source>
        <dbReference type="ARBA" id="ARBA00002489"/>
    </source>
</evidence>
<dbReference type="Pfam" id="PF07406">
    <property type="entry name" value="NICE-3"/>
    <property type="match status" value="1"/>
</dbReference>